<proteinExistence type="predicted"/>
<organism evidence="1 2">
    <name type="scientific">Dreissena polymorpha</name>
    <name type="common">Zebra mussel</name>
    <name type="synonym">Mytilus polymorpha</name>
    <dbReference type="NCBI Taxonomy" id="45954"/>
    <lineage>
        <taxon>Eukaryota</taxon>
        <taxon>Metazoa</taxon>
        <taxon>Spiralia</taxon>
        <taxon>Lophotrochozoa</taxon>
        <taxon>Mollusca</taxon>
        <taxon>Bivalvia</taxon>
        <taxon>Autobranchia</taxon>
        <taxon>Heteroconchia</taxon>
        <taxon>Euheterodonta</taxon>
        <taxon>Imparidentia</taxon>
        <taxon>Neoheterodontei</taxon>
        <taxon>Myida</taxon>
        <taxon>Dreissenoidea</taxon>
        <taxon>Dreissenidae</taxon>
        <taxon>Dreissena</taxon>
    </lineage>
</organism>
<gene>
    <name evidence="1" type="ORF">DPMN_051401</name>
</gene>
<evidence type="ECO:0000313" key="2">
    <source>
        <dbReference type="Proteomes" id="UP000828390"/>
    </source>
</evidence>
<dbReference type="Proteomes" id="UP000828390">
    <property type="component" value="Unassembled WGS sequence"/>
</dbReference>
<dbReference type="AlphaFoldDB" id="A0A9D4CJW5"/>
<evidence type="ECO:0000313" key="1">
    <source>
        <dbReference type="EMBL" id="KAH3725556.1"/>
    </source>
</evidence>
<accession>A0A9D4CJW5</accession>
<name>A0A9D4CJW5_DREPO</name>
<comment type="caution">
    <text evidence="1">The sequence shown here is derived from an EMBL/GenBank/DDBJ whole genome shotgun (WGS) entry which is preliminary data.</text>
</comment>
<sequence>MIELCMEVTYITCLISDKYIKINNVTFRPVNVYNGTNVDLTCNVVTVGYNASDPIKNWWTFKGVQIRPTDGSRFNITSSIPDPKIPENRQFTLSIEPALNHHDGIIV</sequence>
<reference evidence="1" key="1">
    <citation type="journal article" date="2019" name="bioRxiv">
        <title>The Genome of the Zebra Mussel, Dreissena polymorpha: A Resource for Invasive Species Research.</title>
        <authorList>
            <person name="McCartney M.A."/>
            <person name="Auch B."/>
            <person name="Kono T."/>
            <person name="Mallez S."/>
            <person name="Zhang Y."/>
            <person name="Obille A."/>
            <person name="Becker A."/>
            <person name="Abrahante J.E."/>
            <person name="Garbe J."/>
            <person name="Badalamenti J.P."/>
            <person name="Herman A."/>
            <person name="Mangelson H."/>
            <person name="Liachko I."/>
            <person name="Sullivan S."/>
            <person name="Sone E.D."/>
            <person name="Koren S."/>
            <person name="Silverstein K.A.T."/>
            <person name="Beckman K.B."/>
            <person name="Gohl D.M."/>
        </authorList>
    </citation>
    <scope>NUCLEOTIDE SEQUENCE</scope>
    <source>
        <strain evidence="1">Duluth1</strain>
        <tissue evidence="1">Whole animal</tissue>
    </source>
</reference>
<reference evidence="1" key="2">
    <citation type="submission" date="2020-11" db="EMBL/GenBank/DDBJ databases">
        <authorList>
            <person name="McCartney M.A."/>
            <person name="Auch B."/>
            <person name="Kono T."/>
            <person name="Mallez S."/>
            <person name="Becker A."/>
            <person name="Gohl D.M."/>
            <person name="Silverstein K.A.T."/>
            <person name="Koren S."/>
            <person name="Bechman K.B."/>
            <person name="Herman A."/>
            <person name="Abrahante J.E."/>
            <person name="Garbe J."/>
        </authorList>
    </citation>
    <scope>NUCLEOTIDE SEQUENCE</scope>
    <source>
        <strain evidence="1">Duluth1</strain>
        <tissue evidence="1">Whole animal</tissue>
    </source>
</reference>
<keyword evidence="2" id="KW-1185">Reference proteome</keyword>
<dbReference type="EMBL" id="JAIWYP010000012">
    <property type="protein sequence ID" value="KAH3725556.1"/>
    <property type="molecule type" value="Genomic_DNA"/>
</dbReference>
<protein>
    <submittedName>
        <fullName evidence="1">Uncharacterized protein</fullName>
    </submittedName>
</protein>